<organism evidence="1 2">
    <name type="scientific">Escherichia coli</name>
    <dbReference type="NCBI Taxonomy" id="562"/>
    <lineage>
        <taxon>Bacteria</taxon>
        <taxon>Pseudomonadati</taxon>
        <taxon>Pseudomonadota</taxon>
        <taxon>Gammaproteobacteria</taxon>
        <taxon>Enterobacterales</taxon>
        <taxon>Enterobacteriaceae</taxon>
        <taxon>Escherichia</taxon>
    </lineage>
</organism>
<gene>
    <name evidence="1" type="ORF">NCTC11112_03132</name>
</gene>
<sequence>MFFINQFLQHGRCWRFNGQVVTVTGTLEVTGFVADKRTSDNTTDVVAAVGQLFTGYFAQFVEFIQTESFFMAGNLEHGVSGGIEIGLPVFMCSSPS</sequence>
<name>A0A376MQ96_ECOLX</name>
<proteinExistence type="predicted"/>
<dbReference type="AlphaFoldDB" id="A0A376MQ96"/>
<dbReference type="EMBL" id="UGAW01000001">
    <property type="protein sequence ID" value="STG52621.1"/>
    <property type="molecule type" value="Genomic_DNA"/>
</dbReference>
<protein>
    <submittedName>
        <fullName evidence="1">Uncharacterized protein</fullName>
    </submittedName>
</protein>
<accession>A0A376MQ96</accession>
<reference evidence="1 2" key="1">
    <citation type="submission" date="2018-06" db="EMBL/GenBank/DDBJ databases">
        <authorList>
            <consortium name="Pathogen Informatics"/>
            <person name="Doyle S."/>
        </authorList>
    </citation>
    <scope>NUCLEOTIDE SEQUENCE [LARGE SCALE GENOMIC DNA]</scope>
    <source>
        <strain evidence="1 2">NCTC11112</strain>
    </source>
</reference>
<evidence type="ECO:0000313" key="2">
    <source>
        <dbReference type="Proteomes" id="UP000254817"/>
    </source>
</evidence>
<dbReference type="Proteomes" id="UP000254817">
    <property type="component" value="Unassembled WGS sequence"/>
</dbReference>
<evidence type="ECO:0000313" key="1">
    <source>
        <dbReference type="EMBL" id="STG52621.1"/>
    </source>
</evidence>